<dbReference type="CDD" id="cd03784">
    <property type="entry name" value="GT1_Gtf-like"/>
    <property type="match status" value="1"/>
</dbReference>
<dbReference type="InterPro" id="IPR050481">
    <property type="entry name" value="UDP-glycosyltransf_plant"/>
</dbReference>
<name>A0A0K9P2Y9_ZOSMR</name>
<evidence type="ECO:0000256" key="3">
    <source>
        <dbReference type="ARBA" id="ARBA00022679"/>
    </source>
</evidence>
<dbReference type="EMBL" id="LFYR01001248">
    <property type="protein sequence ID" value="KMZ63343.1"/>
    <property type="molecule type" value="Genomic_DNA"/>
</dbReference>
<organism evidence="7 8">
    <name type="scientific">Zostera marina</name>
    <name type="common">Eelgrass</name>
    <dbReference type="NCBI Taxonomy" id="29655"/>
    <lineage>
        <taxon>Eukaryota</taxon>
        <taxon>Viridiplantae</taxon>
        <taxon>Streptophyta</taxon>
        <taxon>Embryophyta</taxon>
        <taxon>Tracheophyta</taxon>
        <taxon>Spermatophyta</taxon>
        <taxon>Magnoliopsida</taxon>
        <taxon>Liliopsida</taxon>
        <taxon>Zosteraceae</taxon>
        <taxon>Zostera</taxon>
    </lineage>
</organism>
<protein>
    <recommendedName>
        <fullName evidence="5">Glycosyltransferase</fullName>
        <ecNumber evidence="5">2.4.1.-</ecNumber>
    </recommendedName>
</protein>
<dbReference type="PANTHER" id="PTHR48048:SF30">
    <property type="entry name" value="GLYCOSYLTRANSFERASE"/>
    <property type="match status" value="1"/>
</dbReference>
<evidence type="ECO:0000256" key="5">
    <source>
        <dbReference type="RuleBase" id="RU362057"/>
    </source>
</evidence>
<dbReference type="EC" id="2.4.1.-" evidence="5"/>
<comment type="caution">
    <text evidence="7">The sequence shown here is derived from an EMBL/GenBank/DDBJ whole genome shotgun (WGS) entry which is preliminary data.</text>
</comment>
<sequence length="479" mass="53468">MDKAEGRHLVFISIPIVGHLIPMVAFAKLLTPRFQITILTMNPPLPNWAAPSAAYLASLRSENNNNTDHDLSRIRFLQLPSVDFQVDHTNHAFTTMSRFIDAHKFNVKEAISDLQQTPNVHVYAVVTDFVTSMIDVANELRIPAYVYFPSSAACLSIMLYPPSQSQLTDDMVDVVGISPVPADAMPGLITDPDGYDTFTYHGRRFNKAQGIIVNTFKELEPAVADALSAKSVLGDATSDDGHYVDVLPPVYTVGPVISIPTETSQHECIRWLDDQPPLSVVYLCFGSMGWFETKQVRQLAHGLERSQHRFLWVLRCPSNEDGSRGDTDLERIGLPDEFLKRTRSRGLVWGSWVPQMDILLHSSVGGFVTHCGWNSCLEAVWAGVPMLAWPLYAEQKFNKCEMVEDMGVALPIISKDGEGVMDAEEVEKGVRCLMGESEEGIKVRIRVTKMKDESRKAVQTRSGSSYHALELWIQNILSF</sequence>
<evidence type="ECO:0000256" key="2">
    <source>
        <dbReference type="ARBA" id="ARBA00022676"/>
    </source>
</evidence>
<evidence type="ECO:0000256" key="1">
    <source>
        <dbReference type="ARBA" id="ARBA00009995"/>
    </source>
</evidence>
<dbReference type="AlphaFoldDB" id="A0A0K9P2Y9"/>
<keyword evidence="6" id="KW-0812">Transmembrane</keyword>
<evidence type="ECO:0000313" key="7">
    <source>
        <dbReference type="EMBL" id="KMZ63343.1"/>
    </source>
</evidence>
<feature type="transmembrane region" description="Helical" evidence="6">
    <location>
        <begin position="9"/>
        <end position="30"/>
    </location>
</feature>
<dbReference type="FunFam" id="3.40.50.2000:FF:000056">
    <property type="entry name" value="Glycosyltransferase"/>
    <property type="match status" value="1"/>
</dbReference>
<evidence type="ECO:0000256" key="4">
    <source>
        <dbReference type="RuleBase" id="RU003718"/>
    </source>
</evidence>
<dbReference type="GO" id="GO:0016757">
    <property type="term" value="F:glycosyltransferase activity"/>
    <property type="evidence" value="ECO:0000318"/>
    <property type="project" value="GO_Central"/>
</dbReference>
<keyword evidence="3 4" id="KW-0808">Transferase</keyword>
<gene>
    <name evidence="7" type="ORF">ZOSMA_415G00170</name>
</gene>
<dbReference type="OrthoDB" id="747132at2759"/>
<dbReference type="PROSITE" id="PS00375">
    <property type="entry name" value="UDPGT"/>
    <property type="match status" value="1"/>
</dbReference>
<keyword evidence="6" id="KW-0472">Membrane</keyword>
<evidence type="ECO:0000313" key="8">
    <source>
        <dbReference type="Proteomes" id="UP000036987"/>
    </source>
</evidence>
<dbReference type="InterPro" id="IPR035595">
    <property type="entry name" value="UDP_glycos_trans_CS"/>
</dbReference>
<dbReference type="STRING" id="29655.A0A0K9P2Y9"/>
<dbReference type="Proteomes" id="UP000036987">
    <property type="component" value="Unassembled WGS sequence"/>
</dbReference>
<evidence type="ECO:0000256" key="6">
    <source>
        <dbReference type="SAM" id="Phobius"/>
    </source>
</evidence>
<dbReference type="Pfam" id="PF00201">
    <property type="entry name" value="UDPGT"/>
    <property type="match status" value="1"/>
</dbReference>
<dbReference type="SUPFAM" id="SSF53756">
    <property type="entry name" value="UDP-Glycosyltransferase/glycogen phosphorylase"/>
    <property type="match status" value="1"/>
</dbReference>
<keyword evidence="6" id="KW-1133">Transmembrane helix</keyword>
<dbReference type="PANTHER" id="PTHR48048">
    <property type="entry name" value="GLYCOSYLTRANSFERASE"/>
    <property type="match status" value="1"/>
</dbReference>
<accession>A0A0K9P2Y9</accession>
<reference evidence="8" key="1">
    <citation type="journal article" date="2016" name="Nature">
        <title>The genome of the seagrass Zostera marina reveals angiosperm adaptation to the sea.</title>
        <authorList>
            <person name="Olsen J.L."/>
            <person name="Rouze P."/>
            <person name="Verhelst B."/>
            <person name="Lin Y.-C."/>
            <person name="Bayer T."/>
            <person name="Collen J."/>
            <person name="Dattolo E."/>
            <person name="De Paoli E."/>
            <person name="Dittami S."/>
            <person name="Maumus F."/>
            <person name="Michel G."/>
            <person name="Kersting A."/>
            <person name="Lauritano C."/>
            <person name="Lohaus R."/>
            <person name="Toepel M."/>
            <person name="Tonon T."/>
            <person name="Vanneste K."/>
            <person name="Amirebrahimi M."/>
            <person name="Brakel J."/>
            <person name="Bostroem C."/>
            <person name="Chovatia M."/>
            <person name="Grimwood J."/>
            <person name="Jenkins J.W."/>
            <person name="Jueterbock A."/>
            <person name="Mraz A."/>
            <person name="Stam W.T."/>
            <person name="Tice H."/>
            <person name="Bornberg-Bauer E."/>
            <person name="Green P.J."/>
            <person name="Pearson G.A."/>
            <person name="Procaccini G."/>
            <person name="Duarte C.M."/>
            <person name="Schmutz J."/>
            <person name="Reusch T.B.H."/>
            <person name="Van de Peer Y."/>
        </authorList>
    </citation>
    <scope>NUCLEOTIDE SEQUENCE [LARGE SCALE GENOMIC DNA]</scope>
    <source>
        <strain evidence="8">cv. Finnish</strain>
    </source>
</reference>
<comment type="similarity">
    <text evidence="1 4">Belongs to the UDP-glycosyltransferase family.</text>
</comment>
<dbReference type="GO" id="GO:0035251">
    <property type="term" value="F:UDP-glucosyltransferase activity"/>
    <property type="evidence" value="ECO:0007669"/>
    <property type="project" value="InterPro"/>
</dbReference>
<proteinExistence type="inferred from homology"/>
<dbReference type="Gene3D" id="3.40.50.2000">
    <property type="entry name" value="Glycogen Phosphorylase B"/>
    <property type="match status" value="2"/>
</dbReference>
<keyword evidence="8" id="KW-1185">Reference proteome</keyword>
<dbReference type="InterPro" id="IPR002213">
    <property type="entry name" value="UDP_glucos_trans"/>
</dbReference>
<keyword evidence="2 4" id="KW-0328">Glycosyltransferase</keyword>